<organism evidence="1 2">
    <name type="scientific">Saguinus oedipus</name>
    <name type="common">Cotton-top tamarin</name>
    <name type="synonym">Oedipomidas oedipus</name>
    <dbReference type="NCBI Taxonomy" id="9490"/>
    <lineage>
        <taxon>Eukaryota</taxon>
        <taxon>Metazoa</taxon>
        <taxon>Chordata</taxon>
        <taxon>Craniata</taxon>
        <taxon>Vertebrata</taxon>
        <taxon>Euteleostomi</taxon>
        <taxon>Mammalia</taxon>
        <taxon>Eutheria</taxon>
        <taxon>Euarchontoglires</taxon>
        <taxon>Primates</taxon>
        <taxon>Haplorrhini</taxon>
        <taxon>Platyrrhini</taxon>
        <taxon>Cebidae</taxon>
        <taxon>Callitrichinae</taxon>
        <taxon>Saguinus</taxon>
    </lineage>
</organism>
<dbReference type="EMBL" id="JASSZA010000009">
    <property type="protein sequence ID" value="KAK2101811.1"/>
    <property type="molecule type" value="Genomic_DNA"/>
</dbReference>
<reference evidence="1 2" key="1">
    <citation type="submission" date="2023-05" db="EMBL/GenBank/DDBJ databases">
        <title>B98-5 Cell Line De Novo Hybrid Assembly: An Optical Mapping Approach.</title>
        <authorList>
            <person name="Kananen K."/>
            <person name="Auerbach J.A."/>
            <person name="Kautto E."/>
            <person name="Blachly J.S."/>
        </authorList>
    </citation>
    <scope>NUCLEOTIDE SEQUENCE [LARGE SCALE GENOMIC DNA]</scope>
    <source>
        <strain evidence="1">B95-8</strain>
        <tissue evidence="1">Cell line</tissue>
    </source>
</reference>
<keyword evidence="2" id="KW-1185">Reference proteome</keyword>
<sequence>MATTPDIQGMLGRFGDAENNALAQGGRIASVVVDAPPTPGCTALDSAELAAQNSQPRAPPIAALLVPVRDSYRKQVVIDGETCLLDILDTAVPQLEVSTNSCDVTFCVFYTIISSGPCHFFLDR</sequence>
<name>A0ABQ9UY72_SAGOE</name>
<protein>
    <submittedName>
        <fullName evidence="1">Uncharacterized protein</fullName>
    </submittedName>
</protein>
<proteinExistence type="predicted"/>
<gene>
    <name evidence="1" type="ORF">P7K49_019477</name>
</gene>
<dbReference type="Proteomes" id="UP001266305">
    <property type="component" value="Unassembled WGS sequence"/>
</dbReference>
<accession>A0ABQ9UY72</accession>
<dbReference type="Gene3D" id="3.40.50.300">
    <property type="entry name" value="P-loop containing nucleotide triphosphate hydrolases"/>
    <property type="match status" value="1"/>
</dbReference>
<dbReference type="InterPro" id="IPR027417">
    <property type="entry name" value="P-loop_NTPase"/>
</dbReference>
<evidence type="ECO:0000313" key="1">
    <source>
        <dbReference type="EMBL" id="KAK2101811.1"/>
    </source>
</evidence>
<evidence type="ECO:0000313" key="2">
    <source>
        <dbReference type="Proteomes" id="UP001266305"/>
    </source>
</evidence>
<comment type="caution">
    <text evidence="1">The sequence shown here is derived from an EMBL/GenBank/DDBJ whole genome shotgun (WGS) entry which is preliminary data.</text>
</comment>